<dbReference type="EMBL" id="JBHSJJ010000013">
    <property type="protein sequence ID" value="MFC4873811.1"/>
    <property type="molecule type" value="Genomic_DNA"/>
</dbReference>
<dbReference type="PANTHER" id="PTHR12110">
    <property type="entry name" value="HYDROXYPYRUVATE ISOMERASE"/>
    <property type="match status" value="1"/>
</dbReference>
<feature type="domain" description="Xylose isomerase-like TIM barrel" evidence="1">
    <location>
        <begin position="63"/>
        <end position="302"/>
    </location>
</feature>
<keyword evidence="2" id="KW-0413">Isomerase</keyword>
<organism evidence="2 3">
    <name type="scientific">Negadavirga shengliensis</name>
    <dbReference type="NCBI Taxonomy" id="1389218"/>
    <lineage>
        <taxon>Bacteria</taxon>
        <taxon>Pseudomonadati</taxon>
        <taxon>Bacteroidota</taxon>
        <taxon>Cytophagia</taxon>
        <taxon>Cytophagales</taxon>
        <taxon>Cyclobacteriaceae</taxon>
        <taxon>Negadavirga</taxon>
    </lineage>
</organism>
<dbReference type="GO" id="GO:0016853">
    <property type="term" value="F:isomerase activity"/>
    <property type="evidence" value="ECO:0007669"/>
    <property type="project" value="UniProtKB-KW"/>
</dbReference>
<accession>A0ABV9T4X7</accession>
<evidence type="ECO:0000259" key="1">
    <source>
        <dbReference type="Pfam" id="PF01261"/>
    </source>
</evidence>
<reference evidence="3" key="1">
    <citation type="journal article" date="2019" name="Int. J. Syst. Evol. Microbiol.">
        <title>The Global Catalogue of Microorganisms (GCM) 10K type strain sequencing project: providing services to taxonomists for standard genome sequencing and annotation.</title>
        <authorList>
            <consortium name="The Broad Institute Genomics Platform"/>
            <consortium name="The Broad Institute Genome Sequencing Center for Infectious Disease"/>
            <person name="Wu L."/>
            <person name="Ma J."/>
        </authorList>
    </citation>
    <scope>NUCLEOTIDE SEQUENCE [LARGE SCALE GENOMIC DNA]</scope>
    <source>
        <strain evidence="3">CGMCC 4.7466</strain>
    </source>
</reference>
<dbReference type="Proteomes" id="UP001595818">
    <property type="component" value="Unassembled WGS sequence"/>
</dbReference>
<dbReference type="Pfam" id="PF01261">
    <property type="entry name" value="AP_endonuc_2"/>
    <property type="match status" value="1"/>
</dbReference>
<dbReference type="Gene3D" id="3.20.20.150">
    <property type="entry name" value="Divalent-metal-dependent TIM barrel enzymes"/>
    <property type="match status" value="1"/>
</dbReference>
<dbReference type="RefSeq" id="WP_377067044.1">
    <property type="nucleotide sequence ID" value="NZ_JBHSJJ010000013.1"/>
</dbReference>
<keyword evidence="3" id="KW-1185">Reference proteome</keyword>
<dbReference type="InterPro" id="IPR036237">
    <property type="entry name" value="Xyl_isomerase-like_sf"/>
</dbReference>
<evidence type="ECO:0000313" key="3">
    <source>
        <dbReference type="Proteomes" id="UP001595818"/>
    </source>
</evidence>
<dbReference type="InterPro" id="IPR013022">
    <property type="entry name" value="Xyl_isomerase-like_TIM-brl"/>
</dbReference>
<proteinExistence type="predicted"/>
<name>A0ABV9T4X7_9BACT</name>
<protein>
    <submittedName>
        <fullName evidence="2">Sugar phosphate isomerase/epimerase family protein</fullName>
    </submittedName>
</protein>
<dbReference type="PANTHER" id="PTHR12110:SF53">
    <property type="entry name" value="BLR5974 PROTEIN"/>
    <property type="match status" value="1"/>
</dbReference>
<dbReference type="InterPro" id="IPR006311">
    <property type="entry name" value="TAT_signal"/>
</dbReference>
<evidence type="ECO:0000313" key="2">
    <source>
        <dbReference type="EMBL" id="MFC4873811.1"/>
    </source>
</evidence>
<comment type="caution">
    <text evidence="2">The sequence shown here is derived from an EMBL/GenBank/DDBJ whole genome shotgun (WGS) entry which is preliminary data.</text>
</comment>
<dbReference type="InterPro" id="IPR050312">
    <property type="entry name" value="IolE/XylAMocC-like"/>
</dbReference>
<dbReference type="SUPFAM" id="SSF51658">
    <property type="entry name" value="Xylose isomerase-like"/>
    <property type="match status" value="1"/>
</dbReference>
<dbReference type="PROSITE" id="PS51318">
    <property type="entry name" value="TAT"/>
    <property type="match status" value="1"/>
</dbReference>
<gene>
    <name evidence="2" type="ORF">ACFPFU_19060</name>
</gene>
<sequence length="308" mass="34128">MSIRTNRREFCRRLAIGGAALFTAPRPLWSASIANDRSHTAAGPYKIAVCDWMILKRQKLGAFSLASEIGADGVQLDMGGLGQRETFDNKLADPAVARQFMEEAGKNQMEISSIAMSGFYAQSLAERPTVGRMIDDCMETMRQMKVKVAYLPLGVHADLVKRPAIRPAVVERLKEAGKKAEKGGCCIAVETSLSASEELAFLEEIGSPHIKISFNFANAVKNDRDIATELSTLGREHLAQIHASDTDGVWLENNPKIDMPRIKETLDAMDWSGWLIVERSRDVEDVHNVRKNYGANVAYLKSVFQSER</sequence>